<feature type="transmembrane region" description="Helical" evidence="8">
    <location>
        <begin position="314"/>
        <end position="335"/>
    </location>
</feature>
<sequence length="408" mass="44089">MTDIKPSKSDIGFTEFVALMAFVTCFVAMAIDLMLPALSYIGNDLGVARPNDTQLIISVIFLGVAFGQVLYGPLSDVVGRKPAIYLGFSVFIIGTLMSILAQSMEMMLLGRLFQGLGAAGPRIVTVAIVRDKHKGPQMARVMSLIMTVFILVPVVAPIIGQGILMIADWRMIFVFLLLMALLILGWFGVRLPETLEQEKRQSFSVTKLSDSFKEVIANKTAMAYVISLGLVFGAFLAFLSSVQQVLQDLYELGAAFPFYFAVLAMGIGASNFLNAKLVMRFGMKRLVMFAQVGSSVLSALALLAMVWLGAVPPLWFLMSYFMLLLMGVGLLFGNLNALSMEPFGHIAGLASSFVGVVSTLMAVILGMIVGQAFNGTVVPLMLGFVVLPGIAFFVTRWAVAQANLEGKE</sequence>
<keyword evidence="5 8" id="KW-0812">Transmembrane</keyword>
<evidence type="ECO:0000256" key="2">
    <source>
        <dbReference type="ARBA" id="ARBA00006236"/>
    </source>
</evidence>
<gene>
    <name evidence="10" type="ORF">MED92_02186</name>
</gene>
<evidence type="ECO:0000256" key="5">
    <source>
        <dbReference type="ARBA" id="ARBA00022692"/>
    </source>
</evidence>
<keyword evidence="3 8" id="KW-0813">Transport</keyword>
<dbReference type="NCBIfam" id="TIGR00710">
    <property type="entry name" value="efflux_Bcr_CflA"/>
    <property type="match status" value="1"/>
</dbReference>
<feature type="transmembrane region" description="Helical" evidence="8">
    <location>
        <begin position="169"/>
        <end position="189"/>
    </location>
</feature>
<feature type="transmembrane region" description="Helical" evidence="8">
    <location>
        <begin position="12"/>
        <end position="35"/>
    </location>
</feature>
<feature type="transmembrane region" description="Helical" evidence="8">
    <location>
        <begin position="55"/>
        <end position="71"/>
    </location>
</feature>
<comment type="caution">
    <text evidence="8">Lacks conserved residue(s) required for the propagation of feature annotation.</text>
</comment>
<keyword evidence="8" id="KW-0997">Cell inner membrane</keyword>
<name>A0A7U8GSD8_NEPCE</name>
<dbReference type="AlphaFoldDB" id="A0A7U8GSD8"/>
<dbReference type="GO" id="GO:0042910">
    <property type="term" value="F:xenobiotic transmembrane transporter activity"/>
    <property type="evidence" value="ECO:0007669"/>
    <property type="project" value="InterPro"/>
</dbReference>
<dbReference type="InterPro" id="IPR011701">
    <property type="entry name" value="MFS"/>
</dbReference>
<dbReference type="InterPro" id="IPR020846">
    <property type="entry name" value="MFS_dom"/>
</dbReference>
<dbReference type="CDD" id="cd17320">
    <property type="entry name" value="MFS_MdfA_MDR_like"/>
    <property type="match status" value="1"/>
</dbReference>
<dbReference type="PROSITE" id="PS50850">
    <property type="entry name" value="MFS"/>
    <property type="match status" value="1"/>
</dbReference>
<proteinExistence type="inferred from homology"/>
<dbReference type="Proteomes" id="UP000002171">
    <property type="component" value="Unassembled WGS sequence"/>
</dbReference>
<keyword evidence="11" id="KW-1185">Reference proteome</keyword>
<evidence type="ECO:0000256" key="8">
    <source>
        <dbReference type="RuleBase" id="RU365088"/>
    </source>
</evidence>
<dbReference type="GO" id="GO:0005886">
    <property type="term" value="C:plasma membrane"/>
    <property type="evidence" value="ECO:0007669"/>
    <property type="project" value="UniProtKB-SubCell"/>
</dbReference>
<evidence type="ECO:0000256" key="1">
    <source>
        <dbReference type="ARBA" id="ARBA00004651"/>
    </source>
</evidence>
<reference evidence="10 11" key="1">
    <citation type="submission" date="2006-02" db="EMBL/GenBank/DDBJ databases">
        <authorList>
            <person name="Pinhassi J."/>
            <person name="Pedros-Alio C."/>
            <person name="Ferriera S."/>
            <person name="Johnson J."/>
            <person name="Kravitz S."/>
            <person name="Halpern A."/>
            <person name="Remington K."/>
            <person name="Beeson K."/>
            <person name="Tran B."/>
            <person name="Rogers Y.-H."/>
            <person name="Friedman R."/>
            <person name="Venter J.C."/>
        </authorList>
    </citation>
    <scope>NUCLEOTIDE SEQUENCE [LARGE SCALE GENOMIC DNA]</scope>
    <source>
        <strain evidence="10 11">MED92</strain>
    </source>
</reference>
<organism evidence="10 11">
    <name type="scientific">Neptuniibacter caesariensis</name>
    <dbReference type="NCBI Taxonomy" id="207954"/>
    <lineage>
        <taxon>Bacteria</taxon>
        <taxon>Pseudomonadati</taxon>
        <taxon>Pseudomonadota</taxon>
        <taxon>Gammaproteobacteria</taxon>
        <taxon>Oceanospirillales</taxon>
        <taxon>Oceanospirillaceae</taxon>
        <taxon>Neptuniibacter</taxon>
    </lineage>
</organism>
<feature type="transmembrane region" description="Helical" evidence="8">
    <location>
        <begin position="141"/>
        <end position="163"/>
    </location>
</feature>
<dbReference type="InterPro" id="IPR036259">
    <property type="entry name" value="MFS_trans_sf"/>
</dbReference>
<keyword evidence="6 8" id="KW-1133">Transmembrane helix</keyword>
<evidence type="ECO:0000259" key="9">
    <source>
        <dbReference type="PROSITE" id="PS50850"/>
    </source>
</evidence>
<protein>
    <recommendedName>
        <fullName evidence="8">Bcr/CflA family efflux transporter</fullName>
    </recommendedName>
</protein>
<evidence type="ECO:0000256" key="7">
    <source>
        <dbReference type="ARBA" id="ARBA00023136"/>
    </source>
</evidence>
<feature type="domain" description="Major facilitator superfamily (MFS) profile" evidence="9">
    <location>
        <begin position="13"/>
        <end position="403"/>
    </location>
</feature>
<dbReference type="InterPro" id="IPR004812">
    <property type="entry name" value="Efflux_drug-R_Bcr/CmlA"/>
</dbReference>
<keyword evidence="7 8" id="KW-0472">Membrane</keyword>
<evidence type="ECO:0000256" key="4">
    <source>
        <dbReference type="ARBA" id="ARBA00022475"/>
    </source>
</evidence>
<dbReference type="EMBL" id="AAOW01000012">
    <property type="protein sequence ID" value="EAR60970.1"/>
    <property type="molecule type" value="Genomic_DNA"/>
</dbReference>
<evidence type="ECO:0000313" key="11">
    <source>
        <dbReference type="Proteomes" id="UP000002171"/>
    </source>
</evidence>
<feature type="transmembrane region" description="Helical" evidence="8">
    <location>
        <begin position="83"/>
        <end position="102"/>
    </location>
</feature>
<evidence type="ECO:0000313" key="10">
    <source>
        <dbReference type="EMBL" id="EAR60970.1"/>
    </source>
</evidence>
<comment type="caution">
    <text evidence="10">The sequence shown here is derived from an EMBL/GenBank/DDBJ whole genome shotgun (WGS) entry which is preliminary data.</text>
</comment>
<dbReference type="SUPFAM" id="SSF103473">
    <property type="entry name" value="MFS general substrate transporter"/>
    <property type="match status" value="1"/>
</dbReference>
<feature type="transmembrane region" description="Helical" evidence="8">
    <location>
        <begin position="376"/>
        <end position="399"/>
    </location>
</feature>
<keyword evidence="4" id="KW-1003">Cell membrane</keyword>
<dbReference type="GO" id="GO:1990961">
    <property type="term" value="P:xenobiotic detoxification by transmembrane export across the plasma membrane"/>
    <property type="evidence" value="ECO:0007669"/>
    <property type="project" value="InterPro"/>
</dbReference>
<comment type="similarity">
    <text evidence="2 8">Belongs to the major facilitator superfamily. Bcr/CmlA family.</text>
</comment>
<dbReference type="Pfam" id="PF07690">
    <property type="entry name" value="MFS_1"/>
    <property type="match status" value="1"/>
</dbReference>
<accession>A0A7U8GSD8</accession>
<feature type="transmembrane region" description="Helical" evidence="8">
    <location>
        <begin position="221"/>
        <end position="242"/>
    </location>
</feature>
<dbReference type="RefSeq" id="WP_007022456.1">
    <property type="nucleotide sequence ID" value="NZ_CH724127.1"/>
</dbReference>
<feature type="transmembrane region" description="Helical" evidence="8">
    <location>
        <begin position="286"/>
        <end position="308"/>
    </location>
</feature>
<dbReference type="Gene3D" id="1.20.1720.10">
    <property type="entry name" value="Multidrug resistance protein D"/>
    <property type="match status" value="1"/>
</dbReference>
<dbReference type="PANTHER" id="PTHR23502">
    <property type="entry name" value="MAJOR FACILITATOR SUPERFAMILY"/>
    <property type="match status" value="1"/>
</dbReference>
<dbReference type="OrthoDB" id="9814303at2"/>
<feature type="transmembrane region" description="Helical" evidence="8">
    <location>
        <begin position="347"/>
        <end position="370"/>
    </location>
</feature>
<evidence type="ECO:0000256" key="3">
    <source>
        <dbReference type="ARBA" id="ARBA00022448"/>
    </source>
</evidence>
<feature type="transmembrane region" description="Helical" evidence="8">
    <location>
        <begin position="254"/>
        <end position="274"/>
    </location>
</feature>
<evidence type="ECO:0000256" key="6">
    <source>
        <dbReference type="ARBA" id="ARBA00022989"/>
    </source>
</evidence>
<comment type="subcellular location">
    <subcellularLocation>
        <location evidence="8">Cell inner membrane</location>
        <topology evidence="8">Multi-pass membrane protein</topology>
    </subcellularLocation>
    <subcellularLocation>
        <location evidence="1">Cell membrane</location>
        <topology evidence="1">Multi-pass membrane protein</topology>
    </subcellularLocation>
</comment>
<dbReference type="PANTHER" id="PTHR23502:SF132">
    <property type="entry name" value="POLYAMINE TRANSPORTER 2-RELATED"/>
    <property type="match status" value="1"/>
</dbReference>